<dbReference type="AlphaFoldDB" id="A0A6A5HBE3"/>
<evidence type="ECO:0000256" key="2">
    <source>
        <dbReference type="ARBA" id="ARBA00005375"/>
    </source>
</evidence>
<dbReference type="GO" id="GO:0003993">
    <property type="term" value="F:acid phosphatase activity"/>
    <property type="evidence" value="ECO:0007669"/>
    <property type="project" value="UniProtKB-EC"/>
</dbReference>
<dbReference type="EMBL" id="WUAV01000002">
    <property type="protein sequence ID" value="KAF1765080.1"/>
    <property type="molecule type" value="Genomic_DNA"/>
</dbReference>
<evidence type="ECO:0000313" key="5">
    <source>
        <dbReference type="Proteomes" id="UP000483820"/>
    </source>
</evidence>
<dbReference type="RefSeq" id="XP_003116836.2">
    <property type="nucleotide sequence ID" value="XM_003116788.2"/>
</dbReference>
<dbReference type="Proteomes" id="UP000483820">
    <property type="component" value="Chromosome II"/>
</dbReference>
<dbReference type="PANTHER" id="PTHR11567:SF172">
    <property type="entry name" value="ACID PHOSPHATASE FAMILY"/>
    <property type="match status" value="1"/>
</dbReference>
<protein>
    <submittedName>
        <fullName evidence="4">Uncharacterized protein</fullName>
    </submittedName>
</protein>
<dbReference type="Gene3D" id="3.40.50.1240">
    <property type="entry name" value="Phosphoglycerate mutase-like"/>
    <property type="match status" value="1"/>
</dbReference>
<reference evidence="4 5" key="1">
    <citation type="submission" date="2019-12" db="EMBL/GenBank/DDBJ databases">
        <title>Chromosome-level assembly of the Caenorhabditis remanei genome.</title>
        <authorList>
            <person name="Teterina A.A."/>
            <person name="Willis J.H."/>
            <person name="Phillips P.C."/>
        </authorList>
    </citation>
    <scope>NUCLEOTIDE SEQUENCE [LARGE SCALE GENOMIC DNA]</scope>
    <source>
        <strain evidence="4 5">PX506</strain>
        <tissue evidence="4">Whole organism</tissue>
    </source>
</reference>
<comment type="caution">
    <text evidence="4">The sequence shown here is derived from an EMBL/GenBank/DDBJ whole genome shotgun (WGS) entry which is preliminary data.</text>
</comment>
<dbReference type="InterPro" id="IPR033379">
    <property type="entry name" value="Acid_Pase_AS"/>
</dbReference>
<dbReference type="InterPro" id="IPR029033">
    <property type="entry name" value="His_PPase_superfam"/>
</dbReference>
<feature type="chain" id="PRO_5025373250" evidence="3">
    <location>
        <begin position="22"/>
        <end position="406"/>
    </location>
</feature>
<dbReference type="GeneID" id="9822132"/>
<dbReference type="SUPFAM" id="SSF53254">
    <property type="entry name" value="Phosphoglycerate mutase-like"/>
    <property type="match status" value="1"/>
</dbReference>
<dbReference type="Pfam" id="PF00328">
    <property type="entry name" value="His_Phos_2"/>
    <property type="match status" value="2"/>
</dbReference>
<evidence type="ECO:0000256" key="3">
    <source>
        <dbReference type="SAM" id="SignalP"/>
    </source>
</evidence>
<dbReference type="PANTHER" id="PTHR11567">
    <property type="entry name" value="ACID PHOSPHATASE-RELATED"/>
    <property type="match status" value="1"/>
</dbReference>
<feature type="signal peptide" evidence="3">
    <location>
        <begin position="1"/>
        <end position="21"/>
    </location>
</feature>
<dbReference type="KEGG" id="crq:GCK72_005031"/>
<comment type="catalytic activity">
    <reaction evidence="1">
        <text>a phosphate monoester + H2O = an alcohol + phosphate</text>
        <dbReference type="Rhea" id="RHEA:15017"/>
        <dbReference type="ChEBI" id="CHEBI:15377"/>
        <dbReference type="ChEBI" id="CHEBI:30879"/>
        <dbReference type="ChEBI" id="CHEBI:43474"/>
        <dbReference type="ChEBI" id="CHEBI:67140"/>
        <dbReference type="EC" id="3.1.3.2"/>
    </reaction>
</comment>
<dbReference type="CDD" id="cd07061">
    <property type="entry name" value="HP_HAP_like"/>
    <property type="match status" value="1"/>
</dbReference>
<dbReference type="InterPro" id="IPR000560">
    <property type="entry name" value="His_Pase_clade-2"/>
</dbReference>
<dbReference type="PROSITE" id="PS00616">
    <property type="entry name" value="HIS_ACID_PHOSPHAT_1"/>
    <property type="match status" value="1"/>
</dbReference>
<evidence type="ECO:0000256" key="1">
    <source>
        <dbReference type="ARBA" id="ARBA00000032"/>
    </source>
</evidence>
<evidence type="ECO:0000313" key="4">
    <source>
        <dbReference type="EMBL" id="KAF1765080.1"/>
    </source>
</evidence>
<organism evidence="4 5">
    <name type="scientific">Caenorhabditis remanei</name>
    <name type="common">Caenorhabditis vulgaris</name>
    <dbReference type="NCBI Taxonomy" id="31234"/>
    <lineage>
        <taxon>Eukaryota</taxon>
        <taxon>Metazoa</taxon>
        <taxon>Ecdysozoa</taxon>
        <taxon>Nematoda</taxon>
        <taxon>Chromadorea</taxon>
        <taxon>Rhabditida</taxon>
        <taxon>Rhabditina</taxon>
        <taxon>Rhabditomorpha</taxon>
        <taxon>Rhabditoidea</taxon>
        <taxon>Rhabditidae</taxon>
        <taxon>Peloderinae</taxon>
        <taxon>Caenorhabditis</taxon>
    </lineage>
</organism>
<keyword evidence="3" id="KW-0732">Signal</keyword>
<name>A0A6A5HBE3_CAERE</name>
<comment type="similarity">
    <text evidence="2">Belongs to the histidine acid phosphatase family.</text>
</comment>
<sequence>MGISWLLLLFSTAHFYIEVDSKDSKETAKLRSVQILFRHGARAPSEQITDPNYHSSFPRGLGEMTDRGFENSYKLGRYLKKRYVDKGFLDPIMKPKEMFWRSVNKNRCLSTASTVGFAMFDDQIRHIHVPVVTEEIDEKLLSYNIDNCPREVELVRERCPNFDGNYHPWPRYEAFIANCLNYTHPVFAEYPFETIEAYMNEYKNSIPPPPLIEKHINEIMAIYVNVTQFITGTGNHHDPRMMKVKFGFLMETLLENIREMKESRESKEKTDVKKFTVYSTQDWILMGVLDSLGVLNKTVGLEVYPEYNSMIIIELWEEKSGKFYVKTYYKKEEITAENHELIDVSNLVRNCEESEPNCSYEKFIRCCDDYKSDEGEGCEVQKRKRNIRGLSIDKAERKKPLFAGPE</sequence>
<accession>A0A6A5HBE3</accession>
<proteinExistence type="inferred from homology"/>
<dbReference type="CTD" id="9822132"/>
<gene>
    <name evidence="4" type="ORF">GCK72_005031</name>
</gene>
<dbReference type="InterPro" id="IPR050645">
    <property type="entry name" value="Histidine_acid_phosphatase"/>
</dbReference>